<dbReference type="GO" id="GO:0006782">
    <property type="term" value="P:protoporphyrinogen IX biosynthetic process"/>
    <property type="evidence" value="ECO:0007669"/>
    <property type="project" value="UniProtKB-UniRule"/>
</dbReference>
<dbReference type="PROSITE" id="PS01021">
    <property type="entry name" value="COPROGEN_OXIDASE"/>
    <property type="match status" value="1"/>
</dbReference>
<evidence type="ECO:0000256" key="8">
    <source>
        <dbReference type="ARBA" id="ARBA00023244"/>
    </source>
</evidence>
<comment type="catalytic activity">
    <reaction evidence="9 11">
        <text>coproporphyrinogen III + O2 + 2 H(+) = protoporphyrinogen IX + 2 CO2 + 2 H2O</text>
        <dbReference type="Rhea" id="RHEA:18257"/>
        <dbReference type="ChEBI" id="CHEBI:15377"/>
        <dbReference type="ChEBI" id="CHEBI:15378"/>
        <dbReference type="ChEBI" id="CHEBI:15379"/>
        <dbReference type="ChEBI" id="CHEBI:16526"/>
        <dbReference type="ChEBI" id="CHEBI:57307"/>
        <dbReference type="ChEBI" id="CHEBI:57309"/>
        <dbReference type="EC" id="1.3.3.3"/>
    </reaction>
</comment>
<dbReference type="Gene3D" id="3.40.1500.10">
    <property type="entry name" value="Coproporphyrinogen III oxidase, aerobic"/>
    <property type="match status" value="1"/>
</dbReference>
<comment type="subunit">
    <text evidence="4 11">Homodimer.</text>
</comment>
<evidence type="ECO:0000256" key="3">
    <source>
        <dbReference type="ARBA" id="ARBA00010644"/>
    </source>
</evidence>
<comment type="caution">
    <text evidence="12">The sequence shown here is derived from an EMBL/GenBank/DDBJ whole genome shotgun (WGS) entry which is preliminary data.</text>
</comment>
<evidence type="ECO:0000256" key="2">
    <source>
        <dbReference type="ARBA" id="ARBA00005168"/>
    </source>
</evidence>
<evidence type="ECO:0000256" key="9">
    <source>
        <dbReference type="ARBA" id="ARBA00049102"/>
    </source>
</evidence>
<dbReference type="RefSeq" id="WP_258332458.1">
    <property type="nucleotide sequence ID" value="NZ_JAPTGG010000011.1"/>
</dbReference>
<dbReference type="InterPro" id="IPR018375">
    <property type="entry name" value="Coprogen_oxidase_CS"/>
</dbReference>
<feature type="site" description="Important for dimerization" evidence="11">
    <location>
        <position position="176"/>
    </location>
</feature>
<dbReference type="AlphaFoldDB" id="A0A9J6RNI6"/>
<comment type="function">
    <text evidence="10 11">Involved in the heme biosynthesis. Catalyzes the aerobic oxidative decarboxylation of propionate groups of rings A and B of coproporphyrinogen-III to yield the vinyl groups in protoporphyrinogen-IX.</text>
</comment>
<dbReference type="GO" id="GO:0005737">
    <property type="term" value="C:cytoplasm"/>
    <property type="evidence" value="ECO:0007669"/>
    <property type="project" value="UniProtKB-SubCell"/>
</dbReference>
<evidence type="ECO:0000256" key="7">
    <source>
        <dbReference type="ARBA" id="ARBA00023133"/>
    </source>
</evidence>
<organism evidence="12 13">
    <name type="scientific">Dasania phycosphaerae</name>
    <dbReference type="NCBI Taxonomy" id="2950436"/>
    <lineage>
        <taxon>Bacteria</taxon>
        <taxon>Pseudomonadati</taxon>
        <taxon>Pseudomonadota</taxon>
        <taxon>Gammaproteobacteria</taxon>
        <taxon>Cellvibrionales</taxon>
        <taxon>Spongiibacteraceae</taxon>
        <taxon>Dasania</taxon>
    </lineage>
</organism>
<sequence length="301" mass="34530">MNPVDINAVKSYLLGLQESICQSLEALDGGAHFVEDSWQRELGTGRSRVITNGRVFEKGGVNFSHVQGSKMPASATASRPELAGRSYQAMGVSLVMHPNNPLVPTSHANVRFFIAEKEGEEPVWWFGGGYDLTPYYGFDEDCQHWHQTAKAACQPFGEQLYPKYKKWCDDYFYLPHRDEQRGVGGLFFDDLNDGDFEHSFAFMQAVGNSYVAAYQPIVERRQDSPYNEQQREFQLYRRGRYVEFNLVYDRGTIFGLQSGGRTESILMSLPPLVRWEYQWQAEPGSPEEQLTHKYLRPHDWA</sequence>
<dbReference type="PANTHER" id="PTHR10755">
    <property type="entry name" value="COPROPORPHYRINOGEN III OXIDASE, MITOCHONDRIAL"/>
    <property type="match status" value="1"/>
</dbReference>
<dbReference type="GO" id="GO:0004109">
    <property type="term" value="F:coproporphyrinogen oxidase activity"/>
    <property type="evidence" value="ECO:0007669"/>
    <property type="project" value="UniProtKB-UniRule"/>
</dbReference>
<dbReference type="FunFam" id="3.40.1500.10:FF:000001">
    <property type="entry name" value="Oxygen-dependent coproporphyrinogen-III oxidase"/>
    <property type="match status" value="1"/>
</dbReference>
<keyword evidence="5 11" id="KW-0963">Cytoplasm</keyword>
<feature type="binding site" evidence="11">
    <location>
        <position position="176"/>
    </location>
    <ligand>
        <name>a divalent metal cation</name>
        <dbReference type="ChEBI" id="CHEBI:60240"/>
    </ligand>
</feature>
<evidence type="ECO:0000313" key="13">
    <source>
        <dbReference type="Proteomes" id="UP001069090"/>
    </source>
</evidence>
<dbReference type="PRINTS" id="PR00073">
    <property type="entry name" value="COPRGNOXDASE"/>
</dbReference>
<dbReference type="Proteomes" id="UP001069090">
    <property type="component" value="Unassembled WGS sequence"/>
</dbReference>
<feature type="active site" description="Proton donor" evidence="11">
    <location>
        <position position="107"/>
    </location>
</feature>
<keyword evidence="7 11" id="KW-0350">Heme biosynthesis</keyword>
<comment type="pathway">
    <text evidence="2 11">Porphyrin-containing compound metabolism; protoporphyrin-IX biosynthesis; protoporphyrinogen-IX from coproporphyrinogen-III (O2 route): step 1/1.</text>
</comment>
<dbReference type="SUPFAM" id="SSF102886">
    <property type="entry name" value="Coproporphyrinogen III oxidase"/>
    <property type="match status" value="1"/>
</dbReference>
<dbReference type="EMBL" id="JAPTGG010000011">
    <property type="protein sequence ID" value="MCZ0866294.1"/>
    <property type="molecule type" value="Genomic_DNA"/>
</dbReference>
<feature type="binding site" evidence="11">
    <location>
        <position position="107"/>
    </location>
    <ligand>
        <name>a divalent metal cation</name>
        <dbReference type="ChEBI" id="CHEBI:60240"/>
    </ligand>
</feature>
<proteinExistence type="inferred from homology"/>
<gene>
    <name evidence="11 12" type="primary">hemF</name>
    <name evidence="12" type="ORF">O0V09_13870</name>
</gene>
<dbReference type="GO" id="GO:0042803">
    <property type="term" value="F:protein homodimerization activity"/>
    <property type="evidence" value="ECO:0007669"/>
    <property type="project" value="UniProtKB-UniRule"/>
</dbReference>
<evidence type="ECO:0000256" key="10">
    <source>
        <dbReference type="ARBA" id="ARBA00059657"/>
    </source>
</evidence>
<evidence type="ECO:0000256" key="5">
    <source>
        <dbReference type="ARBA" id="ARBA00022490"/>
    </source>
</evidence>
<dbReference type="NCBIfam" id="NF003727">
    <property type="entry name" value="PRK05330.1"/>
    <property type="match status" value="1"/>
</dbReference>
<protein>
    <recommendedName>
        <fullName evidence="11">Oxygen-dependent coproporphyrinogen-III oxidase</fullName>
        <shortName evidence="11">CPO</shortName>
        <shortName evidence="11">Coprogen oxidase</shortName>
        <shortName evidence="11">Coproporphyrinogenase</shortName>
        <ecNumber evidence="11">1.3.3.3</ecNumber>
    </recommendedName>
</protein>
<dbReference type="InterPro" id="IPR001260">
    <property type="entry name" value="Coprogen_oxidase_aer"/>
</dbReference>
<comment type="similarity">
    <text evidence="3 11">Belongs to the aerobic coproporphyrinogen-III oxidase family.</text>
</comment>
<name>A0A9J6RNI6_9GAMM</name>
<comment type="cofactor">
    <cofactor evidence="11">
        <name>a divalent metal cation</name>
        <dbReference type="ChEBI" id="CHEBI:60240"/>
    </cofactor>
</comment>
<dbReference type="EC" id="1.3.3.3" evidence="11"/>
<dbReference type="PANTHER" id="PTHR10755:SF0">
    <property type="entry name" value="OXYGEN-DEPENDENT COPROPORPHYRINOGEN-III OXIDASE, MITOCHONDRIAL"/>
    <property type="match status" value="1"/>
</dbReference>
<dbReference type="Pfam" id="PF01218">
    <property type="entry name" value="Coprogen_oxidas"/>
    <property type="match status" value="1"/>
</dbReference>
<keyword evidence="11" id="KW-0479">Metal-binding</keyword>
<evidence type="ECO:0000256" key="1">
    <source>
        <dbReference type="ARBA" id="ARBA00004496"/>
    </source>
</evidence>
<dbReference type="InterPro" id="IPR036406">
    <property type="entry name" value="Coprogen_oxidase_aer_sf"/>
</dbReference>
<dbReference type="PIRSF" id="PIRSF000166">
    <property type="entry name" value="Coproporphyri_ox"/>
    <property type="match status" value="1"/>
</dbReference>
<comment type="subcellular location">
    <subcellularLocation>
        <location evidence="1 11">Cytoplasm</location>
    </subcellularLocation>
</comment>
<keyword evidence="6 11" id="KW-0560">Oxidoreductase</keyword>
<feature type="binding site" evidence="11">
    <location>
        <position position="97"/>
    </location>
    <ligand>
        <name>a divalent metal cation</name>
        <dbReference type="ChEBI" id="CHEBI:60240"/>
    </ligand>
</feature>
<keyword evidence="8 11" id="KW-0627">Porphyrin biosynthesis</keyword>
<evidence type="ECO:0000256" key="11">
    <source>
        <dbReference type="HAMAP-Rule" id="MF_00333"/>
    </source>
</evidence>
<keyword evidence="13" id="KW-1185">Reference proteome</keyword>
<feature type="region of interest" description="Important for dimerization" evidence="11">
    <location>
        <begin position="241"/>
        <end position="276"/>
    </location>
</feature>
<dbReference type="HAMAP" id="MF_00333">
    <property type="entry name" value="Coprogen_oxidas"/>
    <property type="match status" value="1"/>
</dbReference>
<dbReference type="GO" id="GO:0046872">
    <property type="term" value="F:metal ion binding"/>
    <property type="evidence" value="ECO:0007669"/>
    <property type="project" value="UniProtKB-KW"/>
</dbReference>
<evidence type="ECO:0000256" key="6">
    <source>
        <dbReference type="ARBA" id="ARBA00023002"/>
    </source>
</evidence>
<accession>A0A9J6RNI6</accession>
<feature type="binding site" evidence="11">
    <location>
        <position position="93"/>
    </location>
    <ligand>
        <name>substrate</name>
    </ligand>
</feature>
<feature type="binding site" evidence="11">
    <location>
        <begin position="109"/>
        <end position="111"/>
    </location>
    <ligand>
        <name>substrate</name>
    </ligand>
</feature>
<evidence type="ECO:0000313" key="12">
    <source>
        <dbReference type="EMBL" id="MCZ0866294.1"/>
    </source>
</evidence>
<feature type="binding site" evidence="11">
    <location>
        <begin position="259"/>
        <end position="261"/>
    </location>
    <ligand>
        <name>substrate</name>
    </ligand>
</feature>
<reference evidence="12 13" key="1">
    <citation type="submission" date="2022-12" db="EMBL/GenBank/DDBJ databases">
        <title>Dasania phycosphaerae sp. nov., isolated from particulate material of the south coast of Korea.</title>
        <authorList>
            <person name="Jiang Y."/>
        </authorList>
    </citation>
    <scope>NUCLEOTIDE SEQUENCE [LARGE SCALE GENOMIC DNA]</scope>
    <source>
        <strain evidence="12 13">GY-19</strain>
    </source>
</reference>
<feature type="binding site" evidence="11">
    <location>
        <position position="146"/>
    </location>
    <ligand>
        <name>a divalent metal cation</name>
        <dbReference type="ChEBI" id="CHEBI:60240"/>
    </ligand>
</feature>
<evidence type="ECO:0000256" key="4">
    <source>
        <dbReference type="ARBA" id="ARBA00011738"/>
    </source>
</evidence>